<dbReference type="InterPro" id="IPR019814">
    <property type="entry name" value="Translation_initiation_fac_3_N"/>
</dbReference>
<dbReference type="SUPFAM" id="SSF54364">
    <property type="entry name" value="Translation initiation factor IF3, N-terminal domain"/>
    <property type="match status" value="1"/>
</dbReference>
<evidence type="ECO:0000313" key="10">
    <source>
        <dbReference type="EMBL" id="GAP41667.1"/>
    </source>
</evidence>
<keyword evidence="4" id="KW-0963">Cytoplasm</keyword>
<dbReference type="InterPro" id="IPR001288">
    <property type="entry name" value="Translation_initiation_fac_3"/>
</dbReference>
<feature type="compositionally biased region" description="Acidic residues" evidence="7">
    <location>
        <begin position="219"/>
        <end position="245"/>
    </location>
</feature>
<dbReference type="InterPro" id="IPR036788">
    <property type="entry name" value="T_IF-3_C_sf"/>
</dbReference>
<evidence type="ECO:0000256" key="6">
    <source>
        <dbReference type="RuleBase" id="RU000646"/>
    </source>
</evidence>
<dbReference type="GO" id="GO:0016020">
    <property type="term" value="C:membrane"/>
    <property type="evidence" value="ECO:0007669"/>
    <property type="project" value="TreeGrafter"/>
</dbReference>
<gene>
    <name evidence="4" type="primary">infC</name>
    <name evidence="10" type="ORF">ATC1_131661</name>
</gene>
<comment type="function">
    <text evidence="4 6">IF-3 binds to the 30S ribosomal subunit and shifts the equilibrium between 70S ribosomes and their 50S and 30S subunits in favor of the free subunits, thus enhancing the availability of 30S subunits on which protein synthesis initiation begins.</text>
</comment>
<evidence type="ECO:0000256" key="7">
    <source>
        <dbReference type="SAM" id="MobiDB-lite"/>
    </source>
</evidence>
<dbReference type="GO" id="GO:0032790">
    <property type="term" value="P:ribosome disassembly"/>
    <property type="evidence" value="ECO:0007669"/>
    <property type="project" value="TreeGrafter"/>
</dbReference>
<comment type="subcellular location">
    <subcellularLocation>
        <location evidence="4 6">Cytoplasm</location>
    </subcellularLocation>
</comment>
<dbReference type="PATRIC" id="fig|1678840.3.peg.3169"/>
<evidence type="ECO:0000259" key="9">
    <source>
        <dbReference type="Pfam" id="PF05198"/>
    </source>
</evidence>
<keyword evidence="3 4" id="KW-0648">Protein biosynthesis</keyword>
<reference evidence="10" key="1">
    <citation type="journal article" date="2015" name="Genome Announc.">
        <title>Draft Genome Sequence of Anaerolineae Strain TC1, a Novel Isolate from a Methanogenic Wastewater Treatment System.</title>
        <authorList>
            <person name="Matsuura N."/>
            <person name="Tourlousse D.M."/>
            <person name="Sun L."/>
            <person name="Toyonaga M."/>
            <person name="Kuroda K."/>
            <person name="Ohashi A."/>
            <person name="Cruz R."/>
            <person name="Yamaguchi T."/>
            <person name="Sekiguchi Y."/>
        </authorList>
    </citation>
    <scope>NUCLEOTIDE SEQUENCE [LARGE SCALE GENOMIC DNA]</scope>
    <source>
        <strain evidence="10">TC1</strain>
    </source>
</reference>
<comment type="subunit">
    <text evidence="4 6">Monomer.</text>
</comment>
<dbReference type="NCBIfam" id="TIGR00168">
    <property type="entry name" value="infC"/>
    <property type="match status" value="1"/>
</dbReference>
<evidence type="ECO:0000259" key="8">
    <source>
        <dbReference type="Pfam" id="PF00707"/>
    </source>
</evidence>
<accession>A0A0S7BZ19</accession>
<dbReference type="HAMAP" id="MF_00080">
    <property type="entry name" value="IF_3"/>
    <property type="match status" value="1"/>
</dbReference>
<dbReference type="GO" id="GO:0005829">
    <property type="term" value="C:cytosol"/>
    <property type="evidence" value="ECO:0007669"/>
    <property type="project" value="TreeGrafter"/>
</dbReference>
<evidence type="ECO:0000256" key="3">
    <source>
        <dbReference type="ARBA" id="ARBA00022917"/>
    </source>
</evidence>
<name>A0A0S7BZ19_9CHLR</name>
<feature type="domain" description="Translation initiation factor 3 C-terminal" evidence="8">
    <location>
        <begin position="113"/>
        <end position="198"/>
    </location>
</feature>
<protein>
    <recommendedName>
        <fullName evidence="4 5">Translation initiation factor IF-3</fullName>
    </recommendedName>
</protein>
<dbReference type="Proteomes" id="UP000053370">
    <property type="component" value="Unassembled WGS sequence"/>
</dbReference>
<dbReference type="RefSeq" id="WP_236688141.1">
    <property type="nucleotide sequence ID" value="NZ_DF968181.1"/>
</dbReference>
<evidence type="ECO:0000256" key="2">
    <source>
        <dbReference type="ARBA" id="ARBA00022540"/>
    </source>
</evidence>
<dbReference type="AlphaFoldDB" id="A0A0S7BZ19"/>
<organism evidence="10">
    <name type="scientific">Flexilinea flocculi</name>
    <dbReference type="NCBI Taxonomy" id="1678840"/>
    <lineage>
        <taxon>Bacteria</taxon>
        <taxon>Bacillati</taxon>
        <taxon>Chloroflexota</taxon>
        <taxon>Anaerolineae</taxon>
        <taxon>Anaerolineales</taxon>
        <taxon>Anaerolineaceae</taxon>
        <taxon>Flexilinea</taxon>
    </lineage>
</organism>
<dbReference type="GO" id="GO:0003743">
    <property type="term" value="F:translation initiation factor activity"/>
    <property type="evidence" value="ECO:0007669"/>
    <property type="project" value="UniProtKB-UniRule"/>
</dbReference>
<dbReference type="STRING" id="1678840.ATC1_131661"/>
<dbReference type="Gene3D" id="3.30.110.10">
    <property type="entry name" value="Translation initiation factor 3 (IF-3), C-terminal domain"/>
    <property type="match status" value="1"/>
</dbReference>
<dbReference type="PROSITE" id="PS00938">
    <property type="entry name" value="IF3"/>
    <property type="match status" value="1"/>
</dbReference>
<comment type="similarity">
    <text evidence="1 4 6">Belongs to the IF-3 family.</text>
</comment>
<evidence type="ECO:0000256" key="5">
    <source>
        <dbReference type="NCBIfam" id="TIGR00168"/>
    </source>
</evidence>
<dbReference type="InterPro" id="IPR019815">
    <property type="entry name" value="Translation_initiation_fac_3_C"/>
</dbReference>
<feature type="domain" description="Translation initiation factor 3 N-terminal" evidence="9">
    <location>
        <begin position="37"/>
        <end position="106"/>
    </location>
</feature>
<keyword evidence="2 4" id="KW-0396">Initiation factor</keyword>
<dbReference type="Gene3D" id="3.10.20.80">
    <property type="entry name" value="Translation initiation factor 3 (IF-3), N-terminal domain"/>
    <property type="match status" value="1"/>
</dbReference>
<dbReference type="InterPro" id="IPR036787">
    <property type="entry name" value="T_IF-3_N_sf"/>
</dbReference>
<dbReference type="InterPro" id="IPR019813">
    <property type="entry name" value="Translation_initiation_fac3_CS"/>
</dbReference>
<proteinExistence type="inferred from homology"/>
<dbReference type="FunFam" id="3.30.110.10:FF:000001">
    <property type="entry name" value="Translation initiation factor IF-3"/>
    <property type="match status" value="1"/>
</dbReference>
<feature type="region of interest" description="Disordered" evidence="7">
    <location>
        <begin position="212"/>
        <end position="245"/>
    </location>
</feature>
<dbReference type="Pfam" id="PF00707">
    <property type="entry name" value="IF3_C"/>
    <property type="match status" value="1"/>
</dbReference>
<evidence type="ECO:0000256" key="1">
    <source>
        <dbReference type="ARBA" id="ARBA00005439"/>
    </source>
</evidence>
<keyword evidence="11" id="KW-1185">Reference proteome</keyword>
<dbReference type="PANTHER" id="PTHR10938">
    <property type="entry name" value="TRANSLATION INITIATION FACTOR IF-3"/>
    <property type="match status" value="1"/>
</dbReference>
<dbReference type="FunFam" id="3.10.20.80:FF:000001">
    <property type="entry name" value="Translation initiation factor IF-3"/>
    <property type="match status" value="1"/>
</dbReference>
<sequence length="245" mass="28199">MSKFDQCGIFYSVFVRKLRIISEKKEGATISTQDFRVNETIRIPEVRVIDHKGENLGVISTREALQIAREAELDLVEVSPNANPPVCRVMDFGKFLYERTKKEKEARKAQTKIEIKEIRLRPKTNEHHRGFKTRDARRWLEDGMKVRVTIRFRGREISYPELALEDLKEIAQELSDIASIEQAPGIEGRVMSMLLMPNAKKIAKRKAAIESGEIQPVVIEDESDETDEDFDDEDDDEDETTDSES</sequence>
<evidence type="ECO:0000256" key="4">
    <source>
        <dbReference type="HAMAP-Rule" id="MF_00080"/>
    </source>
</evidence>
<dbReference type="Pfam" id="PF05198">
    <property type="entry name" value="IF3_N"/>
    <property type="match status" value="1"/>
</dbReference>
<dbReference type="GO" id="GO:0043022">
    <property type="term" value="F:ribosome binding"/>
    <property type="evidence" value="ECO:0007669"/>
    <property type="project" value="UniProtKB-ARBA"/>
</dbReference>
<dbReference type="SUPFAM" id="SSF55200">
    <property type="entry name" value="Translation initiation factor IF3, C-terminal domain"/>
    <property type="match status" value="1"/>
</dbReference>
<dbReference type="PANTHER" id="PTHR10938:SF0">
    <property type="entry name" value="TRANSLATION INITIATION FACTOR IF-3, MITOCHONDRIAL"/>
    <property type="match status" value="1"/>
</dbReference>
<evidence type="ECO:0000313" key="11">
    <source>
        <dbReference type="Proteomes" id="UP000053370"/>
    </source>
</evidence>
<dbReference type="EMBL" id="DF968181">
    <property type="protein sequence ID" value="GAP41667.1"/>
    <property type="molecule type" value="Genomic_DNA"/>
</dbReference>